<gene>
    <name evidence="1" type="ORF">DSO57_1004575</name>
</gene>
<sequence>MRGGLLVSIQVVIGIHAGVQEGLASAYNKSLLFYQGDGGDGSVDYMRFIINKSLPYTVKGLAQFHDREPPHKTDLIFQHSSIDQIIANFNNTLVSNCPIRWFKRNTCIVKSTYSDVHVFEDKLVDAVAVVLANNKQKKIVVSYRATITTQNWLDDLNAALIDLPGAPVGARVHRGVFINYLASYTNVNSIVTRMLDDPRFKDYSVLVTGYSLGGAVATMALPTIATLVQTHSDPRTIELISYAAPRMANAEYAKYLASFNVAVTRVTLAYDAVSHLPLRKMGYTHAGVEIHVDQPSLTGNYSLRLCSQEYDEDPSCAWAENSELNGVRHGTPFGTFLPRPPYS</sequence>
<protein>
    <submittedName>
        <fullName evidence="1">Uncharacterized protein</fullName>
    </submittedName>
</protein>
<keyword evidence="2" id="KW-1185">Reference proteome</keyword>
<organism evidence="1 2">
    <name type="scientific">Entomophthora muscae</name>
    <dbReference type="NCBI Taxonomy" id="34485"/>
    <lineage>
        <taxon>Eukaryota</taxon>
        <taxon>Fungi</taxon>
        <taxon>Fungi incertae sedis</taxon>
        <taxon>Zoopagomycota</taxon>
        <taxon>Entomophthoromycotina</taxon>
        <taxon>Entomophthoromycetes</taxon>
        <taxon>Entomophthorales</taxon>
        <taxon>Entomophthoraceae</taxon>
        <taxon>Entomophthora</taxon>
    </lineage>
</organism>
<evidence type="ECO:0000313" key="1">
    <source>
        <dbReference type="EMBL" id="KAJ9055371.1"/>
    </source>
</evidence>
<dbReference type="EMBL" id="QTSX02006401">
    <property type="protein sequence ID" value="KAJ9055371.1"/>
    <property type="molecule type" value="Genomic_DNA"/>
</dbReference>
<proteinExistence type="predicted"/>
<dbReference type="Proteomes" id="UP001165960">
    <property type="component" value="Unassembled WGS sequence"/>
</dbReference>
<comment type="caution">
    <text evidence="1">The sequence shown here is derived from an EMBL/GenBank/DDBJ whole genome shotgun (WGS) entry which is preliminary data.</text>
</comment>
<reference evidence="1" key="1">
    <citation type="submission" date="2022-04" db="EMBL/GenBank/DDBJ databases">
        <title>Genome of the entomopathogenic fungus Entomophthora muscae.</title>
        <authorList>
            <person name="Elya C."/>
            <person name="Lovett B.R."/>
            <person name="Lee E."/>
            <person name="Macias A.M."/>
            <person name="Hajek A.E."/>
            <person name="De Bivort B.L."/>
            <person name="Kasson M.T."/>
            <person name="De Fine Licht H.H."/>
            <person name="Stajich J.E."/>
        </authorList>
    </citation>
    <scope>NUCLEOTIDE SEQUENCE</scope>
    <source>
        <strain evidence="1">Berkeley</strain>
    </source>
</reference>
<accession>A0ACC2RZE1</accession>
<name>A0ACC2RZE1_9FUNG</name>
<evidence type="ECO:0000313" key="2">
    <source>
        <dbReference type="Proteomes" id="UP001165960"/>
    </source>
</evidence>